<dbReference type="EMBL" id="MLJW01000276">
    <property type="protein sequence ID" value="OIQ90901.1"/>
    <property type="molecule type" value="Genomic_DNA"/>
</dbReference>
<dbReference type="GO" id="GO:0016887">
    <property type="term" value="F:ATP hydrolysis activity"/>
    <property type="evidence" value="ECO:0007669"/>
    <property type="project" value="InterPro"/>
</dbReference>
<sequence>MLEVRALRRFGGEPVSFSLAAGDCLAVRGPSGAGKSLLLRALADLDPSEGEVLWKGRARSAMPAPEWRRLVGYLPAEPGWWGDGVGEHFDVWPTELIARLGLPDDAASWPVSRPSTGERLRLALARALAVGPEVLMLDEPTSALDQASVAVVEALVAEKRAQGLAVLWVTHDPAQAARVARRHLVVSPTGAELLEMAE</sequence>
<dbReference type="SUPFAM" id="SSF52540">
    <property type="entry name" value="P-loop containing nucleoside triphosphate hydrolases"/>
    <property type="match status" value="1"/>
</dbReference>
<dbReference type="PANTHER" id="PTHR43119">
    <property type="entry name" value="ABC TRANSPORT PROTEIN ATP-BINDING COMPONENT-RELATED"/>
    <property type="match status" value="1"/>
</dbReference>
<accession>A0A1J5RS76</accession>
<evidence type="ECO:0000256" key="1">
    <source>
        <dbReference type="ARBA" id="ARBA00022741"/>
    </source>
</evidence>
<feature type="domain" description="ABC transporter" evidence="3">
    <location>
        <begin position="2"/>
        <end position="196"/>
    </location>
</feature>
<proteinExistence type="predicted"/>
<comment type="caution">
    <text evidence="4">The sequence shown here is derived from an EMBL/GenBank/DDBJ whole genome shotgun (WGS) entry which is preliminary data.</text>
</comment>
<keyword evidence="1" id="KW-0547">Nucleotide-binding</keyword>
<organism evidence="4">
    <name type="scientific">mine drainage metagenome</name>
    <dbReference type="NCBI Taxonomy" id="410659"/>
    <lineage>
        <taxon>unclassified sequences</taxon>
        <taxon>metagenomes</taxon>
        <taxon>ecological metagenomes</taxon>
    </lineage>
</organism>
<dbReference type="CDD" id="cd00267">
    <property type="entry name" value="ABC_ATPase"/>
    <property type="match status" value="1"/>
</dbReference>
<dbReference type="Gene3D" id="3.40.50.300">
    <property type="entry name" value="P-loop containing nucleotide triphosphate hydrolases"/>
    <property type="match status" value="1"/>
</dbReference>
<dbReference type="InterPro" id="IPR003439">
    <property type="entry name" value="ABC_transporter-like_ATP-bd"/>
</dbReference>
<dbReference type="InterPro" id="IPR027417">
    <property type="entry name" value="P-loop_NTPase"/>
</dbReference>
<dbReference type="SMART" id="SM00382">
    <property type="entry name" value="AAA"/>
    <property type="match status" value="1"/>
</dbReference>
<dbReference type="GO" id="GO:0005524">
    <property type="term" value="F:ATP binding"/>
    <property type="evidence" value="ECO:0007669"/>
    <property type="project" value="UniProtKB-KW"/>
</dbReference>
<dbReference type="PROSITE" id="PS50893">
    <property type="entry name" value="ABC_TRANSPORTER_2"/>
    <property type="match status" value="1"/>
</dbReference>
<evidence type="ECO:0000259" key="3">
    <source>
        <dbReference type="PROSITE" id="PS50893"/>
    </source>
</evidence>
<reference evidence="4" key="1">
    <citation type="submission" date="2016-10" db="EMBL/GenBank/DDBJ databases">
        <title>Sequence of Gallionella enrichment culture.</title>
        <authorList>
            <person name="Poehlein A."/>
            <person name="Muehling M."/>
            <person name="Daniel R."/>
        </authorList>
    </citation>
    <scope>NUCLEOTIDE SEQUENCE</scope>
</reference>
<evidence type="ECO:0000313" key="4">
    <source>
        <dbReference type="EMBL" id="OIQ90901.1"/>
    </source>
</evidence>
<keyword evidence="4" id="KW-0378">Hydrolase</keyword>
<evidence type="ECO:0000256" key="2">
    <source>
        <dbReference type="ARBA" id="ARBA00022840"/>
    </source>
</evidence>
<dbReference type="AlphaFoldDB" id="A0A1J5RS76"/>
<dbReference type="InterPro" id="IPR003593">
    <property type="entry name" value="AAA+_ATPase"/>
</dbReference>
<protein>
    <submittedName>
        <fullName evidence="4">Putative iron export ATP-binding protein FetA</fullName>
        <ecNumber evidence="4">3.6.3.-</ecNumber>
    </submittedName>
</protein>
<dbReference type="PANTHER" id="PTHR43119:SF1">
    <property type="entry name" value="ABC TRANSPORTER DOMAIN-CONTAINING PROTEIN"/>
    <property type="match status" value="1"/>
</dbReference>
<name>A0A1J5RS76_9ZZZZ</name>
<dbReference type="EC" id="3.6.3.-" evidence="4"/>
<gene>
    <name evidence="4" type="primary">fetA</name>
    <name evidence="4" type="ORF">GALL_271750</name>
</gene>
<keyword evidence="2 4" id="KW-0067">ATP-binding</keyword>
<dbReference type="Pfam" id="PF00005">
    <property type="entry name" value="ABC_tran"/>
    <property type="match status" value="1"/>
</dbReference>